<feature type="compositionally biased region" description="Basic and acidic residues" evidence="1">
    <location>
        <begin position="208"/>
        <end position="222"/>
    </location>
</feature>
<keyword evidence="4" id="KW-1185">Reference proteome</keyword>
<dbReference type="Pfam" id="PF06210">
    <property type="entry name" value="DUF1003"/>
    <property type="match status" value="1"/>
</dbReference>
<evidence type="ECO:0000313" key="4">
    <source>
        <dbReference type="Proteomes" id="UP000234206"/>
    </source>
</evidence>
<evidence type="ECO:0000256" key="2">
    <source>
        <dbReference type="SAM" id="Phobius"/>
    </source>
</evidence>
<dbReference type="EMBL" id="PKIZ01000002">
    <property type="protein sequence ID" value="PKZ42685.1"/>
    <property type="molecule type" value="Genomic_DNA"/>
</dbReference>
<sequence>MDREERASRLRELRERRARRQAAGEGSTTRPRTAAAKTGTLKTVDRLESSGGLSTPQTSQRRRLPRVGMDSEAFGRASEAFARFMGTPQFLLYMTLFVGAWLAWNTFMPVSAQFDPRELNYTLLTLILSLQASYAAPLILLAQNRQDDRDRVSIEQDRARDERNLADTEYITREVASLRLTVGEMASRDFVRSELRDLLEDLLEELDERQHDREQGEQPDPRDEPDDGCSPSRAGATRHRTYDGGHAHP</sequence>
<evidence type="ECO:0000313" key="3">
    <source>
        <dbReference type="EMBL" id="PKZ42685.1"/>
    </source>
</evidence>
<protein>
    <recommendedName>
        <fullName evidence="5">DUF1003 domain-containing protein</fullName>
    </recommendedName>
</protein>
<keyword evidence="2" id="KW-0472">Membrane</keyword>
<dbReference type="OrthoDB" id="9795736at2"/>
<reference evidence="3 4" key="1">
    <citation type="submission" date="2017-12" db="EMBL/GenBank/DDBJ databases">
        <title>Phylogenetic diversity of female urinary microbiome.</title>
        <authorList>
            <person name="Thomas-White K."/>
            <person name="Wolfe A.J."/>
        </authorList>
    </citation>
    <scope>NUCLEOTIDE SEQUENCE [LARGE SCALE GENOMIC DNA]</scope>
    <source>
        <strain evidence="3 4">UMB1298</strain>
    </source>
</reference>
<gene>
    <name evidence="3" type="ORF">CYJ76_01775</name>
</gene>
<accession>A0A2I1PDI2</accession>
<feature type="region of interest" description="Disordered" evidence="1">
    <location>
        <begin position="206"/>
        <end position="249"/>
    </location>
</feature>
<feature type="compositionally biased region" description="Basic and acidic residues" evidence="1">
    <location>
        <begin position="1"/>
        <end position="15"/>
    </location>
</feature>
<feature type="compositionally biased region" description="Basic and acidic residues" evidence="1">
    <location>
        <begin position="240"/>
        <end position="249"/>
    </location>
</feature>
<dbReference type="Proteomes" id="UP000234206">
    <property type="component" value="Unassembled WGS sequence"/>
</dbReference>
<evidence type="ECO:0008006" key="5">
    <source>
        <dbReference type="Google" id="ProtNLM"/>
    </source>
</evidence>
<keyword evidence="2" id="KW-0812">Transmembrane</keyword>
<organism evidence="3 4">
    <name type="scientific">Kytococcus schroeteri</name>
    <dbReference type="NCBI Taxonomy" id="138300"/>
    <lineage>
        <taxon>Bacteria</taxon>
        <taxon>Bacillati</taxon>
        <taxon>Actinomycetota</taxon>
        <taxon>Actinomycetes</taxon>
        <taxon>Micrococcales</taxon>
        <taxon>Kytococcaceae</taxon>
        <taxon>Kytococcus</taxon>
    </lineage>
</organism>
<dbReference type="AlphaFoldDB" id="A0A2I1PDI2"/>
<proteinExistence type="predicted"/>
<feature type="region of interest" description="Disordered" evidence="1">
    <location>
        <begin position="1"/>
        <end position="69"/>
    </location>
</feature>
<dbReference type="PANTHER" id="PTHR41386">
    <property type="entry name" value="INTEGRAL MEMBRANE PROTEIN-RELATED"/>
    <property type="match status" value="1"/>
</dbReference>
<comment type="caution">
    <text evidence="3">The sequence shown here is derived from an EMBL/GenBank/DDBJ whole genome shotgun (WGS) entry which is preliminary data.</text>
</comment>
<dbReference type="PANTHER" id="PTHR41386:SF1">
    <property type="entry name" value="MEMBRANE PROTEIN"/>
    <property type="match status" value="1"/>
</dbReference>
<feature type="transmembrane region" description="Helical" evidence="2">
    <location>
        <begin position="119"/>
        <end position="141"/>
    </location>
</feature>
<name>A0A2I1PDI2_9MICO</name>
<evidence type="ECO:0000256" key="1">
    <source>
        <dbReference type="SAM" id="MobiDB-lite"/>
    </source>
</evidence>
<feature type="transmembrane region" description="Helical" evidence="2">
    <location>
        <begin position="90"/>
        <end position="107"/>
    </location>
</feature>
<keyword evidence="2" id="KW-1133">Transmembrane helix</keyword>
<dbReference type="InterPro" id="IPR010406">
    <property type="entry name" value="DUF1003"/>
</dbReference>